<organism evidence="1">
    <name type="scientific">Oryza brachyantha</name>
    <name type="common">malo sina</name>
    <dbReference type="NCBI Taxonomy" id="4533"/>
    <lineage>
        <taxon>Eukaryota</taxon>
        <taxon>Viridiplantae</taxon>
        <taxon>Streptophyta</taxon>
        <taxon>Embryophyta</taxon>
        <taxon>Tracheophyta</taxon>
        <taxon>Spermatophyta</taxon>
        <taxon>Magnoliopsida</taxon>
        <taxon>Liliopsida</taxon>
        <taxon>Poales</taxon>
        <taxon>Poaceae</taxon>
        <taxon>BOP clade</taxon>
        <taxon>Oryzoideae</taxon>
        <taxon>Oryzeae</taxon>
        <taxon>Oryzinae</taxon>
        <taxon>Oryza</taxon>
    </lineage>
</organism>
<accession>J3LD98</accession>
<keyword evidence="2" id="KW-1185">Reference proteome</keyword>
<dbReference type="HOGENOM" id="CLU_2929654_0_0_1"/>
<protein>
    <submittedName>
        <fullName evidence="1">Uncharacterized protein</fullName>
    </submittedName>
</protein>
<reference evidence="1" key="1">
    <citation type="submission" date="2013-04" db="UniProtKB">
        <authorList>
            <consortium name="EnsemblPlants"/>
        </authorList>
    </citation>
    <scope>IDENTIFICATION</scope>
</reference>
<evidence type="ECO:0000313" key="2">
    <source>
        <dbReference type="Proteomes" id="UP000006038"/>
    </source>
</evidence>
<sequence length="61" mass="7088">QPLLLLSIQSSLVAQHTAFSFPSSKTAHTHKKRETNQRKWKLKNGWCRKNSLAKLFHVKTM</sequence>
<evidence type="ECO:0000313" key="1">
    <source>
        <dbReference type="EnsemblPlants" id="OB02G26150.1"/>
    </source>
</evidence>
<dbReference type="Proteomes" id="UP000006038">
    <property type="component" value="Unassembled WGS sequence"/>
</dbReference>
<dbReference type="Gramene" id="OB02G26150.1">
    <property type="protein sequence ID" value="OB02G26150.1"/>
    <property type="gene ID" value="OB02G26150"/>
</dbReference>
<name>J3LD98_ORYBR</name>
<proteinExistence type="predicted"/>
<dbReference type="AlphaFoldDB" id="J3LD98"/>
<dbReference type="EnsemblPlants" id="OB02G26150.1">
    <property type="protein sequence ID" value="OB02G26150.1"/>
    <property type="gene ID" value="OB02G26150"/>
</dbReference>